<dbReference type="SMART" id="SM00487">
    <property type="entry name" value="DEXDc"/>
    <property type="match status" value="1"/>
</dbReference>
<dbReference type="SMART" id="SM00490">
    <property type="entry name" value="HELICc"/>
    <property type="match status" value="1"/>
</dbReference>
<dbReference type="Proteomes" id="UP001324427">
    <property type="component" value="Unassembled WGS sequence"/>
</dbReference>
<dbReference type="InterPro" id="IPR000330">
    <property type="entry name" value="SNF2_N"/>
</dbReference>
<dbReference type="SMART" id="SM00249">
    <property type="entry name" value="PHD"/>
    <property type="match status" value="1"/>
</dbReference>
<organism evidence="10 11">
    <name type="scientific">Oleoguttula mirabilis</name>
    <dbReference type="NCBI Taxonomy" id="1507867"/>
    <lineage>
        <taxon>Eukaryota</taxon>
        <taxon>Fungi</taxon>
        <taxon>Dikarya</taxon>
        <taxon>Ascomycota</taxon>
        <taxon>Pezizomycotina</taxon>
        <taxon>Dothideomycetes</taxon>
        <taxon>Dothideomycetidae</taxon>
        <taxon>Mycosphaerellales</taxon>
        <taxon>Teratosphaeriaceae</taxon>
        <taxon>Oleoguttula</taxon>
    </lineage>
</organism>
<keyword evidence="3" id="KW-0863">Zinc-finger</keyword>
<dbReference type="FunFam" id="3.40.50.10810:FF:000114">
    <property type="entry name" value="DNA repair protein rad8"/>
    <property type="match status" value="1"/>
</dbReference>
<dbReference type="AlphaFoldDB" id="A0AAV9JEZ9"/>
<evidence type="ECO:0000256" key="5">
    <source>
        <dbReference type="ARBA" id="ARBA00022833"/>
    </source>
</evidence>
<evidence type="ECO:0000256" key="3">
    <source>
        <dbReference type="ARBA" id="ARBA00022771"/>
    </source>
</evidence>
<keyword evidence="11" id="KW-1185">Reference proteome</keyword>
<proteinExistence type="predicted"/>
<gene>
    <name evidence="10" type="ORF">LTR36_005501</name>
</gene>
<feature type="region of interest" description="Disordered" evidence="7">
    <location>
        <begin position="775"/>
        <end position="797"/>
    </location>
</feature>
<dbReference type="Gene3D" id="3.40.50.10810">
    <property type="entry name" value="Tandem AAA-ATPase domain"/>
    <property type="match status" value="1"/>
</dbReference>
<dbReference type="SUPFAM" id="SSF52540">
    <property type="entry name" value="P-loop containing nucleoside triphosphate hydrolases"/>
    <property type="match status" value="2"/>
</dbReference>
<keyword evidence="5" id="KW-0862">Zinc</keyword>
<accession>A0AAV9JEZ9</accession>
<keyword evidence="6" id="KW-0067">ATP-binding</keyword>
<keyword evidence="1" id="KW-0479">Metal-binding</keyword>
<dbReference type="PROSITE" id="PS51192">
    <property type="entry name" value="HELICASE_ATP_BIND_1"/>
    <property type="match status" value="1"/>
</dbReference>
<evidence type="ECO:0000259" key="8">
    <source>
        <dbReference type="PROSITE" id="PS51192"/>
    </source>
</evidence>
<dbReference type="CDD" id="cd15566">
    <property type="entry name" value="PHD3_NSD"/>
    <property type="match status" value="1"/>
</dbReference>
<dbReference type="CDD" id="cd17919">
    <property type="entry name" value="DEXHc_Snf"/>
    <property type="match status" value="1"/>
</dbReference>
<dbReference type="Gene3D" id="3.40.50.300">
    <property type="entry name" value="P-loop containing nucleotide triphosphate hydrolases"/>
    <property type="match status" value="1"/>
</dbReference>
<dbReference type="InterPro" id="IPR011011">
    <property type="entry name" value="Znf_FYVE_PHD"/>
</dbReference>
<dbReference type="EMBL" id="JAVFHQ010000031">
    <property type="protein sequence ID" value="KAK4543606.1"/>
    <property type="molecule type" value="Genomic_DNA"/>
</dbReference>
<dbReference type="SUPFAM" id="SSF57903">
    <property type="entry name" value="FYVE/PHD zinc finger"/>
    <property type="match status" value="1"/>
</dbReference>
<feature type="compositionally biased region" description="Low complexity" evidence="7">
    <location>
        <begin position="25"/>
        <end position="47"/>
    </location>
</feature>
<name>A0AAV9JEZ9_9PEZI</name>
<dbReference type="GO" id="GO:0005524">
    <property type="term" value="F:ATP binding"/>
    <property type="evidence" value="ECO:0007669"/>
    <property type="project" value="InterPro"/>
</dbReference>
<keyword evidence="2" id="KW-0547">Nucleotide-binding</keyword>
<dbReference type="Gene3D" id="3.30.40.10">
    <property type="entry name" value="Zinc/RING finger domain, C3HC4 (zinc finger)"/>
    <property type="match status" value="1"/>
</dbReference>
<dbReference type="InterPro" id="IPR001650">
    <property type="entry name" value="Helicase_C-like"/>
</dbReference>
<evidence type="ECO:0000259" key="9">
    <source>
        <dbReference type="PROSITE" id="PS51194"/>
    </source>
</evidence>
<evidence type="ECO:0000313" key="10">
    <source>
        <dbReference type="EMBL" id="KAK4543606.1"/>
    </source>
</evidence>
<sequence length="1126" mass="125889">MDRQSAGGHEMRKKSTVNYAESEVSSAHSSPKSTSSFGENSGSSKTSLIGNSKEESEDELMGDKKRDSEDELQSSDVVHAVPRRTATRELPSRSARKQVSYATPVKKYAKKTMTHRKADKLLTSDTNKPAHKPVADTARGRVRHDILEHTKPKRDAFVLAYKDHFLPVLPETANYIDKLERIRATSDKGSLRGIVKYTAITKQPREVKAVMKPYQLEGLSFLVHMFHNGMSAILGDEMGLGKTLQTLALFQYLAENEPTHGENRPHLVVCPLSVLSSWINEARKWVPGLNVIRFHGPKAERDMLKKDLLATQAPAAKKSSKGLIGATVIDLDDDDSVDIVVTTYETFVAEQSWFKRAFAWRYCVLDEGHKIKNEKSNMASALQSLQAEYRLLLTGTPLQNNLKEAWALFHWLFPEVFPENTSDRFQNAFDLTQGKVSTGFMDDARRLLELVMLRRMKSSPGVNLGLPPKTEVLLYVPLTPMQRFWYTRLLTKADNGMLNELFKGAKDKEKIALQQESQEDKQLSLLEQGAAVADAVSEGGPGDSDVWAEQKEIMERAVNSEGGGGSGLEWKKMMMLMVQLRKACNHPYLMPNAAPEPYYLGEHIKTASGKFIVLDKLVEELVVKQRKKVLIFSGFTSFLNLCEDLLALKGANTHDPPFRYVRFDGSTARAKRNLGIRMFNDASSDFRVMLISTRAGGLGVNLAAASDVIFMDEDWNPQVTLQAEARAHRIGQTNPVTVYKICTSGTVEEQMMGRIRKKLYLSAKITESMRNIHSGEDQHHKKRKRVSENVSFQEDEPPLGVSQLKSLLRKGAQTLVRPEVDVTAMLDWDFQTMIDKCKDNADDPTVGSRDDGTGAEADEEAWLNSMEKVECAVFEGRKHQRQLEKAIKENTELARADRRVGKNTTVMIDGFAINKESLQCADWEAVPTMAGKDPRLAEPVRAKRAKIVNQDYCQHCWDGGEIVLCSGCPRSYHTKCLSKEWQVKAKGKMNFFCPQHQCVDCDAKTGEAGGMIFRCRWCQNGYCEDCLDFETAKLLGDSLPELEMLGFGAMPQAWFVDCAACVKHWETNPGDAAVVAKERKKIEKEYRKFVAQVDGLGLGIADGSEIDGAVLGATDQQSASKKTKRS</sequence>
<evidence type="ECO:0000256" key="1">
    <source>
        <dbReference type="ARBA" id="ARBA00022723"/>
    </source>
</evidence>
<dbReference type="InterPro" id="IPR013083">
    <property type="entry name" value="Znf_RING/FYVE/PHD"/>
</dbReference>
<dbReference type="InterPro" id="IPR019787">
    <property type="entry name" value="Znf_PHD-finger"/>
</dbReference>
<feature type="region of interest" description="Disordered" evidence="7">
    <location>
        <begin position="1"/>
        <end position="101"/>
    </location>
</feature>
<dbReference type="PANTHER" id="PTHR10799">
    <property type="entry name" value="SNF2/RAD54 HELICASE FAMILY"/>
    <property type="match status" value="1"/>
</dbReference>
<dbReference type="GO" id="GO:0016787">
    <property type="term" value="F:hydrolase activity"/>
    <property type="evidence" value="ECO:0007669"/>
    <property type="project" value="UniProtKB-KW"/>
</dbReference>
<evidence type="ECO:0000256" key="2">
    <source>
        <dbReference type="ARBA" id="ARBA00022741"/>
    </source>
</evidence>
<reference evidence="10 11" key="1">
    <citation type="submission" date="2021-11" db="EMBL/GenBank/DDBJ databases">
        <title>Black yeast isolated from Biological Soil Crust.</title>
        <authorList>
            <person name="Kurbessoian T."/>
        </authorList>
    </citation>
    <scope>NUCLEOTIDE SEQUENCE [LARGE SCALE GENOMIC DNA]</scope>
    <source>
        <strain evidence="10 11">CCFEE 5522</strain>
    </source>
</reference>
<dbReference type="Pfam" id="PF00176">
    <property type="entry name" value="SNF2-rel_dom"/>
    <property type="match status" value="1"/>
</dbReference>
<evidence type="ECO:0000256" key="4">
    <source>
        <dbReference type="ARBA" id="ARBA00022801"/>
    </source>
</evidence>
<evidence type="ECO:0000256" key="7">
    <source>
        <dbReference type="SAM" id="MobiDB-lite"/>
    </source>
</evidence>
<feature type="domain" description="Helicase ATP-binding" evidence="8">
    <location>
        <begin position="223"/>
        <end position="415"/>
    </location>
</feature>
<evidence type="ECO:0000313" key="11">
    <source>
        <dbReference type="Proteomes" id="UP001324427"/>
    </source>
</evidence>
<dbReference type="InterPro" id="IPR049730">
    <property type="entry name" value="SNF2/RAD54-like_C"/>
</dbReference>
<dbReference type="InterPro" id="IPR001965">
    <property type="entry name" value="Znf_PHD"/>
</dbReference>
<keyword evidence="4" id="KW-0378">Hydrolase</keyword>
<dbReference type="InterPro" id="IPR014001">
    <property type="entry name" value="Helicase_ATP-bd"/>
</dbReference>
<dbReference type="Pfam" id="PF00628">
    <property type="entry name" value="PHD"/>
    <property type="match status" value="1"/>
</dbReference>
<dbReference type="PROSITE" id="PS51194">
    <property type="entry name" value="HELICASE_CTER"/>
    <property type="match status" value="1"/>
</dbReference>
<dbReference type="Pfam" id="PF00271">
    <property type="entry name" value="Helicase_C"/>
    <property type="match status" value="1"/>
</dbReference>
<evidence type="ECO:0000256" key="6">
    <source>
        <dbReference type="ARBA" id="ARBA00022840"/>
    </source>
</evidence>
<feature type="domain" description="Helicase C-terminal" evidence="9">
    <location>
        <begin position="617"/>
        <end position="780"/>
    </location>
</feature>
<dbReference type="GO" id="GO:0008270">
    <property type="term" value="F:zinc ion binding"/>
    <property type="evidence" value="ECO:0007669"/>
    <property type="project" value="UniProtKB-KW"/>
</dbReference>
<protein>
    <submittedName>
        <fullName evidence="10">Uncharacterized protein</fullName>
    </submittedName>
</protein>
<dbReference type="InterPro" id="IPR038718">
    <property type="entry name" value="SNF2-like_sf"/>
</dbReference>
<dbReference type="InterPro" id="IPR027417">
    <property type="entry name" value="P-loop_NTPase"/>
</dbReference>
<dbReference type="CDD" id="cd18793">
    <property type="entry name" value="SF2_C_SNF"/>
    <property type="match status" value="1"/>
</dbReference>
<comment type="caution">
    <text evidence="10">The sequence shown here is derived from an EMBL/GenBank/DDBJ whole genome shotgun (WGS) entry which is preliminary data.</text>
</comment>